<protein>
    <recommendedName>
        <fullName evidence="3">Carbohydrate kinase FGGY N-terminal domain-containing protein</fullName>
    </recommendedName>
</protein>
<name>A0A7X6LZZ9_9NOCA</name>
<dbReference type="Proteomes" id="UP000523447">
    <property type="component" value="Unassembled WGS sequence"/>
</dbReference>
<accession>A0A7X6LZZ9</accession>
<gene>
    <name evidence="1" type="ORF">HGA07_16815</name>
</gene>
<reference evidence="1 2" key="1">
    <citation type="submission" date="2020-04" db="EMBL/GenBank/DDBJ databases">
        <title>MicrobeNet Type strains.</title>
        <authorList>
            <person name="Nicholson A.C."/>
        </authorList>
    </citation>
    <scope>NUCLEOTIDE SEQUENCE [LARGE SCALE GENOMIC DNA]</scope>
    <source>
        <strain evidence="1 2">DSM 44445</strain>
    </source>
</reference>
<dbReference type="Gene3D" id="3.30.420.40">
    <property type="match status" value="1"/>
</dbReference>
<proteinExistence type="predicted"/>
<evidence type="ECO:0008006" key="3">
    <source>
        <dbReference type="Google" id="ProtNLM"/>
    </source>
</evidence>
<dbReference type="AlphaFoldDB" id="A0A7X6LZZ9"/>
<organism evidence="1 2">
    <name type="scientific">Nocardia veterana</name>
    <dbReference type="NCBI Taxonomy" id="132249"/>
    <lineage>
        <taxon>Bacteria</taxon>
        <taxon>Bacillati</taxon>
        <taxon>Actinomycetota</taxon>
        <taxon>Actinomycetes</taxon>
        <taxon>Mycobacteriales</taxon>
        <taxon>Nocardiaceae</taxon>
        <taxon>Nocardia</taxon>
    </lineage>
</organism>
<dbReference type="InterPro" id="IPR043129">
    <property type="entry name" value="ATPase_NBD"/>
</dbReference>
<comment type="caution">
    <text evidence="1">The sequence shown here is derived from an EMBL/GenBank/DDBJ whole genome shotgun (WGS) entry which is preliminary data.</text>
</comment>
<evidence type="ECO:0000313" key="1">
    <source>
        <dbReference type="EMBL" id="NKY87286.1"/>
    </source>
</evidence>
<keyword evidence="2" id="KW-1185">Reference proteome</keyword>
<sequence>MDPALDLVSELGGPRAWLDAVGIVPAAFTVAKLRWMADHEPELADRVTRVMLPHDYLTPACAICDGSVFDMRGLSVQLATQVCAVCGSGRGCASRLIFAPNPGAESEIGQVALPVLTSGDPAQRARTAPRSRHLALCPLLRFGVGHQPTGDSGATPFRRSVTGYDLRCDCDRKAVRGRFSRRVRGRAHGRSWR</sequence>
<evidence type="ECO:0000313" key="2">
    <source>
        <dbReference type="Proteomes" id="UP000523447"/>
    </source>
</evidence>
<dbReference type="SUPFAM" id="SSF53067">
    <property type="entry name" value="Actin-like ATPase domain"/>
    <property type="match status" value="1"/>
</dbReference>
<dbReference type="EMBL" id="JAAXPE010000017">
    <property type="protein sequence ID" value="NKY87286.1"/>
    <property type="molecule type" value="Genomic_DNA"/>
</dbReference>